<evidence type="ECO:0000256" key="7">
    <source>
        <dbReference type="RuleBase" id="RU361218"/>
    </source>
</evidence>
<feature type="disulfide bond" evidence="6">
    <location>
        <begin position="154"/>
        <end position="171"/>
    </location>
</feature>
<dbReference type="PANTHER" id="PTHR19282">
    <property type="entry name" value="TETRASPANIN"/>
    <property type="match status" value="1"/>
</dbReference>
<dbReference type="InterPro" id="IPR000301">
    <property type="entry name" value="Tetraspanin_animals"/>
</dbReference>
<evidence type="ECO:0000256" key="1">
    <source>
        <dbReference type="ARBA" id="ARBA00004141"/>
    </source>
</evidence>
<evidence type="ECO:0000256" key="6">
    <source>
        <dbReference type="PIRSR" id="PIRSR002419-1"/>
    </source>
</evidence>
<dbReference type="InterPro" id="IPR018499">
    <property type="entry name" value="Tetraspanin/Peripherin"/>
</dbReference>
<keyword evidence="6" id="KW-1015">Disulfide bond</keyword>
<evidence type="ECO:0000313" key="9">
    <source>
        <dbReference type="Proteomes" id="UP000078200"/>
    </source>
</evidence>
<dbReference type="EnsemblMetazoa" id="GAUT000781-RA">
    <property type="protein sequence ID" value="GAUT000781-PA"/>
    <property type="gene ID" value="GAUT000781"/>
</dbReference>
<dbReference type="Proteomes" id="UP000078200">
    <property type="component" value="Unassembled WGS sequence"/>
</dbReference>
<comment type="similarity">
    <text evidence="2 7">Belongs to the tetraspanin (TM4SF) family.</text>
</comment>
<dbReference type="PRINTS" id="PR00259">
    <property type="entry name" value="TMFOUR"/>
</dbReference>
<keyword evidence="3 7" id="KW-0812">Transmembrane</keyword>
<dbReference type="CDD" id="cd03127">
    <property type="entry name" value="tetraspanin_LEL"/>
    <property type="match status" value="1"/>
</dbReference>
<feature type="transmembrane region" description="Helical" evidence="7">
    <location>
        <begin position="204"/>
        <end position="230"/>
    </location>
</feature>
<dbReference type="PANTHER" id="PTHR19282:SF252">
    <property type="entry name" value="TETRASPANIN"/>
    <property type="match status" value="1"/>
</dbReference>
<accession>A0A1A9UDD6</accession>
<proteinExistence type="inferred from homology"/>
<sequence length="241" mass="26850">MNSNESLMSYACARSLLILFNIAFWLSGLSLIWIGVWLQTDFENYLKISENYSDQTHSILIIMGAVIIFVTSLACSCIVKIQSSMLAINGGILITMLFSLISLSVYIYTYKDQVMNGITDGISNEINNYNFSNSTNNDNSDNLLDIVQKNLQCCGNESFIDWPQDAIPKSCFKNFKDYSSVPDIKNIYETGCAYKLKNVINKNFTAIGVTTSTIALFPFFGAVLSFGLSLMCNKGGYEMIV</sequence>
<dbReference type="AlphaFoldDB" id="A0A1A9UDD6"/>
<reference evidence="8" key="1">
    <citation type="submission" date="2020-05" db="UniProtKB">
        <authorList>
            <consortium name="EnsemblMetazoa"/>
        </authorList>
    </citation>
    <scope>IDENTIFICATION</scope>
    <source>
        <strain evidence="8">TTRI</strain>
    </source>
</reference>
<evidence type="ECO:0000256" key="4">
    <source>
        <dbReference type="ARBA" id="ARBA00022989"/>
    </source>
</evidence>
<dbReference type="Gene3D" id="1.10.1450.10">
    <property type="entry name" value="Tetraspanin"/>
    <property type="match status" value="1"/>
</dbReference>
<keyword evidence="5 7" id="KW-0472">Membrane</keyword>
<comment type="subcellular location">
    <subcellularLocation>
        <location evidence="1 7">Membrane</location>
        <topology evidence="1 7">Multi-pass membrane protein</topology>
    </subcellularLocation>
</comment>
<dbReference type="STRING" id="7395.A0A1A9UDD6"/>
<dbReference type="GO" id="GO:0005886">
    <property type="term" value="C:plasma membrane"/>
    <property type="evidence" value="ECO:0007669"/>
    <property type="project" value="TreeGrafter"/>
</dbReference>
<feature type="transmembrane region" description="Helical" evidence="7">
    <location>
        <begin position="16"/>
        <end position="38"/>
    </location>
</feature>
<feature type="transmembrane region" description="Helical" evidence="7">
    <location>
        <begin position="58"/>
        <end position="79"/>
    </location>
</feature>
<protein>
    <recommendedName>
        <fullName evidence="7">Tetraspanin</fullName>
    </recommendedName>
</protein>
<dbReference type="Pfam" id="PF00335">
    <property type="entry name" value="Tetraspanin"/>
    <property type="match status" value="1"/>
</dbReference>
<dbReference type="SUPFAM" id="SSF48652">
    <property type="entry name" value="Tetraspanin"/>
    <property type="match status" value="1"/>
</dbReference>
<name>A0A1A9UDD6_GLOAU</name>
<evidence type="ECO:0000256" key="2">
    <source>
        <dbReference type="ARBA" id="ARBA00006840"/>
    </source>
</evidence>
<feature type="transmembrane region" description="Helical" evidence="7">
    <location>
        <begin position="86"/>
        <end position="108"/>
    </location>
</feature>
<organism evidence="8 9">
    <name type="scientific">Glossina austeni</name>
    <name type="common">Savannah tsetse fly</name>
    <dbReference type="NCBI Taxonomy" id="7395"/>
    <lineage>
        <taxon>Eukaryota</taxon>
        <taxon>Metazoa</taxon>
        <taxon>Ecdysozoa</taxon>
        <taxon>Arthropoda</taxon>
        <taxon>Hexapoda</taxon>
        <taxon>Insecta</taxon>
        <taxon>Pterygota</taxon>
        <taxon>Neoptera</taxon>
        <taxon>Endopterygota</taxon>
        <taxon>Diptera</taxon>
        <taxon>Brachycera</taxon>
        <taxon>Muscomorpha</taxon>
        <taxon>Hippoboscoidea</taxon>
        <taxon>Glossinidae</taxon>
        <taxon>Glossina</taxon>
    </lineage>
</organism>
<keyword evidence="4 7" id="KW-1133">Transmembrane helix</keyword>
<keyword evidence="9" id="KW-1185">Reference proteome</keyword>
<evidence type="ECO:0000256" key="3">
    <source>
        <dbReference type="ARBA" id="ARBA00022692"/>
    </source>
</evidence>
<dbReference type="PIRSF" id="PIRSF002419">
    <property type="entry name" value="Tetraspanin"/>
    <property type="match status" value="1"/>
</dbReference>
<dbReference type="VEuPathDB" id="VectorBase:GAUT000781"/>
<evidence type="ECO:0000256" key="5">
    <source>
        <dbReference type="ARBA" id="ARBA00023136"/>
    </source>
</evidence>
<evidence type="ECO:0000313" key="8">
    <source>
        <dbReference type="EnsemblMetazoa" id="GAUT000781-PA"/>
    </source>
</evidence>
<dbReference type="InterPro" id="IPR008952">
    <property type="entry name" value="Tetraspanin_EC2_sf"/>
</dbReference>